<evidence type="ECO:0000313" key="1">
    <source>
        <dbReference type="EMBL" id="HGW94561.1"/>
    </source>
</evidence>
<organism evidence="1">
    <name type="scientific">Oscillatoriales cyanobacterium SpSt-402</name>
    <dbReference type="NCBI Taxonomy" id="2282168"/>
    <lineage>
        <taxon>Bacteria</taxon>
        <taxon>Bacillati</taxon>
        <taxon>Cyanobacteriota</taxon>
        <taxon>Cyanophyceae</taxon>
        <taxon>Oscillatoriophycideae</taxon>
        <taxon>Oscillatoriales</taxon>
    </lineage>
</organism>
<dbReference type="AlphaFoldDB" id="A0A832H5E7"/>
<sequence length="219" mass="25083">MAFRRLHATLVNYFTGSATPLESIPVELREPFFLWREYYLSLYGLLHEAWGAISDAARGESLPLPETPGKLLIELLHVESDAIFAIAFPKLATGNDYFEFSPRAEYKFYNEGLKVSKLLHSRDLAQPEKQRIERYKKQAKGKLKGWLRFKVRLLFCLHIAEKTAKRNSFVKRKLREFNKADANWQADLIAAIHPSKSARGFAFRSGQKLLSSSGGVYKT</sequence>
<protein>
    <submittedName>
        <fullName evidence="1">Uncharacterized protein</fullName>
    </submittedName>
</protein>
<gene>
    <name evidence="1" type="ORF">ENR47_09805</name>
</gene>
<accession>A0A832H5E7</accession>
<name>A0A832H5E7_9CYAN</name>
<dbReference type="EMBL" id="DSRD01000612">
    <property type="protein sequence ID" value="HGW94561.1"/>
    <property type="molecule type" value="Genomic_DNA"/>
</dbReference>
<reference evidence="1" key="1">
    <citation type="journal article" date="2020" name="mSystems">
        <title>Genome- and Community-Level Interaction Insights into Carbon Utilization and Element Cycling Functions of Hydrothermarchaeota in Hydrothermal Sediment.</title>
        <authorList>
            <person name="Zhou Z."/>
            <person name="Liu Y."/>
            <person name="Xu W."/>
            <person name="Pan J."/>
            <person name="Luo Z.H."/>
            <person name="Li M."/>
        </authorList>
    </citation>
    <scope>NUCLEOTIDE SEQUENCE [LARGE SCALE GENOMIC DNA]</scope>
    <source>
        <strain evidence="1">SpSt-402</strain>
    </source>
</reference>
<comment type="caution">
    <text evidence="1">The sequence shown here is derived from an EMBL/GenBank/DDBJ whole genome shotgun (WGS) entry which is preliminary data.</text>
</comment>
<proteinExistence type="predicted"/>